<feature type="compositionally biased region" description="Polar residues" evidence="2">
    <location>
        <begin position="329"/>
        <end position="352"/>
    </location>
</feature>
<feature type="region of interest" description="Disordered" evidence="2">
    <location>
        <begin position="1434"/>
        <end position="1478"/>
    </location>
</feature>
<feature type="region of interest" description="Disordered" evidence="2">
    <location>
        <begin position="314"/>
        <end position="420"/>
    </location>
</feature>
<feature type="coiled-coil region" evidence="1">
    <location>
        <begin position="856"/>
        <end position="897"/>
    </location>
</feature>
<feature type="coiled-coil region" evidence="1">
    <location>
        <begin position="1042"/>
        <end position="1242"/>
    </location>
</feature>
<evidence type="ECO:0000256" key="1">
    <source>
        <dbReference type="SAM" id="Coils"/>
    </source>
</evidence>
<dbReference type="Proteomes" id="UP000009168">
    <property type="component" value="Unassembled WGS sequence"/>
</dbReference>
<feature type="coiled-coil region" evidence="1">
    <location>
        <begin position="63"/>
        <end position="139"/>
    </location>
</feature>
<feature type="compositionally biased region" description="Polar residues" evidence="2">
    <location>
        <begin position="18"/>
        <end position="48"/>
    </location>
</feature>
<feature type="region of interest" description="Disordered" evidence="2">
    <location>
        <begin position="732"/>
        <end position="757"/>
    </location>
</feature>
<dbReference type="PANTHER" id="PTHR23159:SF31">
    <property type="entry name" value="CENTROSOME-ASSOCIATED PROTEIN CEP250 ISOFORM X1"/>
    <property type="match status" value="1"/>
</dbReference>
<keyword evidence="1" id="KW-0175">Coiled coil</keyword>
<dbReference type="RefSeq" id="XP_977130.1">
    <property type="nucleotide sequence ID" value="XM_972037.1"/>
</dbReference>
<feature type="compositionally biased region" description="Polar residues" evidence="2">
    <location>
        <begin position="1"/>
        <end position="11"/>
    </location>
</feature>
<feature type="compositionally biased region" description="Low complexity" evidence="2">
    <location>
        <begin position="1457"/>
        <end position="1478"/>
    </location>
</feature>
<dbReference type="KEGG" id="tet:TTHERM_00037290"/>
<dbReference type="STRING" id="312017.Q22M90"/>
<dbReference type="InParanoid" id="Q22M90"/>
<dbReference type="EMBL" id="GG662720">
    <property type="protein sequence ID" value="EAR86663.1"/>
    <property type="molecule type" value="Genomic_DNA"/>
</dbReference>
<feature type="compositionally biased region" description="Low complexity" evidence="2">
    <location>
        <begin position="399"/>
        <end position="414"/>
    </location>
</feature>
<feature type="compositionally biased region" description="Polar residues" evidence="2">
    <location>
        <begin position="1434"/>
        <end position="1456"/>
    </location>
</feature>
<gene>
    <name evidence="3" type="ORF">TTHERM_00037290</name>
</gene>
<accession>Q22M90</accession>
<evidence type="ECO:0000313" key="4">
    <source>
        <dbReference type="Proteomes" id="UP000009168"/>
    </source>
</evidence>
<feature type="coiled-coil region" evidence="1">
    <location>
        <begin position="945"/>
        <end position="1014"/>
    </location>
</feature>
<feature type="compositionally biased region" description="Low complexity" evidence="2">
    <location>
        <begin position="370"/>
        <end position="381"/>
    </location>
</feature>
<keyword evidence="4" id="KW-1185">Reference proteome</keyword>
<evidence type="ECO:0000313" key="3">
    <source>
        <dbReference type="EMBL" id="EAR86663.1"/>
    </source>
</evidence>
<feature type="region of interest" description="Disordered" evidence="2">
    <location>
        <begin position="1"/>
        <end position="48"/>
    </location>
</feature>
<name>Q22M90_TETTS</name>
<proteinExistence type="predicted"/>
<sequence length="1698" mass="198557">MKSSSLSSIQQPKKELLRNNSQNKKNSGILSQRNQSFKDSSISRETQQSSYYGDEYQKLFDTIQRLEVENNEKDLAIEKATQIIDVLSKDLENATNELQKLDQNRQELKDKLKQLEIENNDLNQLIEKLRSEDASLQTASFENEPQNLNYNSGNYLSQTNNLLNLSGINKSGHPNSTLQLGNNSITQSDKFYNEEKVKINQMIDEYEQIIDELNQKNNDLEQRLQQSYIQIQNANNQLNEKQNQFAEEQLKWKKENENLRDRAEKLKKLLQQNKVHLRSYQISVTTPLSKSRIRSGFYANNDYLLSKRNERSLMEQSKSDISISEIGTDDQNNTCRNGSDNHSFLQSTQKFNSPIFRIREEAENEEETSSCRNSKQSSLNSSKKRGKSQQNSRRSMEISNQKRSSSLNSSKQSLKGYPQQQINHADQENIQQYYLGKDPNQFSQNNYAKQQLQKSPQDIERNQNQNIKVFDEGQAYSNRDEEEDDEIGIQNNKIGDTQINLNQLASNNESRKMEHYINNSEPFFGNSPNPFDSVKFNSLQNSADKCQQQAMGQPLNNSNNKLEKACMNTTNPLQQEEDFEKFENEFQQELERREQQLYQQFEEILSRQVGEKNQELEELKSKIVELNQLINTLKVDLAEKEKALLNSNKDKEDYIDLYAKTSLENENILKQKYEQEIDSILNKLKQAEENLNSQSKLNNSLLEQKKQVDDQIEQLKGKLLIVEDSLQLANSKSQKLQEESKNSEQMNESLKNKLKHSEDALQIQKNQNQLLQDQKNELERKVEKQLQQIQILEEQKTNYQDLISEKNALIEQNCKTIQELSFSRDSQIKKIENQVIHFEKEFHQGLERREQQLWQQFEMNRQIGEKNNELEEAKKKVTQLEETVSQLKGEIKVKESLLKTTTSELQEKISSMLKSQVDNELAIKKRYEFEIDQIQSSIRKQDDSLLQQAKQNNYLQEKKSELEKKLEKQSKQIQVLEDQIHNYQILMNEKNIIIEQNIKQIAELTAQKDQQSKKMESQSAVFEKEYQHGIQSRENELKRDFEEILNRQIEEKNQEIFDKNQEIYEKNQQIDEKMQEIDDLQSKVRILEENNQILEREISIKEKMLKSSSDQLHGKISHMHKSSMENELNIIKQYQMEIEKIQNSHNQVEEYLQTQTKQNYLLSEQKAELEKKIEKMQKQVKQLEEQKSSYLELLSEKSTLLEKSTKEYSESINQSELFNRKIESQEQIIKSLEQRVTELLKQQDNIFLKIKAIVDSNQLNSAKLFDESQVDQLIHILDLAISRQKGLEKANSGANQSFGTVSSPQFTNYEQIKLLLKYLPNSLQHLFSAQEQALMDFNQETSQDAYSNKLIFNLQDYCHLIARNWVNFLKDLHSIFKNIENNVLDLQNAIDALKNFDIMGIMVVCYNQVATNFAYYQEKYDNLLIQSGSANPLQQTSSFNNPSNNAFTQQQNTGFGSNYSSGNQQSSQQNQSQTHQNNENQIEINSIRNAVKTAEKYTSKLEERVVRSNNFQQVLHDTKVIMQVLEENLQNTVQRFLNSCVELRSTPMTNKKYLYSSFNSLLIEHAQDEMINIRNALKLLDLFYLNSLKVSRNVIKERGEKNNIVIAQIIKKISELTKKKQHLTALINQDIENLSIDKVINHLKDIYIYNQIPNIPLIHSNNTDKKHLLQNQIYELARENAGYKLAFNQIYMASTRLS</sequence>
<dbReference type="HOGENOM" id="CLU_240974_0_0_1"/>
<evidence type="ECO:0000256" key="2">
    <source>
        <dbReference type="SAM" id="MobiDB-lite"/>
    </source>
</evidence>
<dbReference type="PANTHER" id="PTHR23159">
    <property type="entry name" value="CENTROSOMAL PROTEIN 2"/>
    <property type="match status" value="1"/>
</dbReference>
<organism evidence="3 4">
    <name type="scientific">Tetrahymena thermophila (strain SB210)</name>
    <dbReference type="NCBI Taxonomy" id="312017"/>
    <lineage>
        <taxon>Eukaryota</taxon>
        <taxon>Sar</taxon>
        <taxon>Alveolata</taxon>
        <taxon>Ciliophora</taxon>
        <taxon>Intramacronucleata</taxon>
        <taxon>Oligohymenophorea</taxon>
        <taxon>Hymenostomatida</taxon>
        <taxon>Tetrahymenina</taxon>
        <taxon>Tetrahymenidae</taxon>
        <taxon>Tetrahymena</taxon>
    </lineage>
</organism>
<reference evidence="4" key="1">
    <citation type="journal article" date="2006" name="PLoS Biol.">
        <title>Macronuclear genome sequence of the ciliate Tetrahymena thermophila, a model eukaryote.</title>
        <authorList>
            <person name="Eisen J.A."/>
            <person name="Coyne R.S."/>
            <person name="Wu M."/>
            <person name="Wu D."/>
            <person name="Thiagarajan M."/>
            <person name="Wortman J.R."/>
            <person name="Badger J.H."/>
            <person name="Ren Q."/>
            <person name="Amedeo P."/>
            <person name="Jones K.M."/>
            <person name="Tallon L.J."/>
            <person name="Delcher A.L."/>
            <person name="Salzberg S.L."/>
            <person name="Silva J.C."/>
            <person name="Haas B.J."/>
            <person name="Majoros W.H."/>
            <person name="Farzad M."/>
            <person name="Carlton J.M."/>
            <person name="Smith R.K. Jr."/>
            <person name="Garg J."/>
            <person name="Pearlman R.E."/>
            <person name="Karrer K.M."/>
            <person name="Sun L."/>
            <person name="Manning G."/>
            <person name="Elde N.C."/>
            <person name="Turkewitz A.P."/>
            <person name="Asai D.J."/>
            <person name="Wilkes D.E."/>
            <person name="Wang Y."/>
            <person name="Cai H."/>
            <person name="Collins K."/>
            <person name="Stewart B.A."/>
            <person name="Lee S.R."/>
            <person name="Wilamowska K."/>
            <person name="Weinberg Z."/>
            <person name="Ruzzo W.L."/>
            <person name="Wloga D."/>
            <person name="Gaertig J."/>
            <person name="Frankel J."/>
            <person name="Tsao C.-C."/>
            <person name="Gorovsky M.A."/>
            <person name="Keeling P.J."/>
            <person name="Waller R.F."/>
            <person name="Patron N.J."/>
            <person name="Cherry J.M."/>
            <person name="Stover N.A."/>
            <person name="Krieger C.J."/>
            <person name="del Toro C."/>
            <person name="Ryder H.F."/>
            <person name="Williamson S.C."/>
            <person name="Barbeau R.A."/>
            <person name="Hamilton E.P."/>
            <person name="Orias E."/>
        </authorList>
    </citation>
    <scope>NUCLEOTIDE SEQUENCE [LARGE SCALE GENOMIC DNA]</scope>
    <source>
        <strain evidence="4">SB210</strain>
    </source>
</reference>
<dbReference type="GeneID" id="7844753"/>
<protein>
    <submittedName>
        <fullName evidence="3">Uncharacterized protein</fullName>
    </submittedName>
</protein>
<feature type="coiled-coil region" evidence="1">
    <location>
        <begin position="192"/>
        <end position="276"/>
    </location>
</feature>